<evidence type="ECO:0000256" key="3">
    <source>
        <dbReference type="ARBA" id="ARBA00022729"/>
    </source>
</evidence>
<dbReference type="InterPro" id="IPR036852">
    <property type="entry name" value="Peptidase_S8/S53_dom_sf"/>
</dbReference>
<dbReference type="AlphaFoldDB" id="A0A7J6DP54"/>
<evidence type="ECO:0000256" key="2">
    <source>
        <dbReference type="ARBA" id="ARBA00011073"/>
    </source>
</evidence>
<evidence type="ECO:0000313" key="5">
    <source>
        <dbReference type="Proteomes" id="UP000583929"/>
    </source>
</evidence>
<evidence type="ECO:0000256" key="1">
    <source>
        <dbReference type="ARBA" id="ARBA00004613"/>
    </source>
</evidence>
<gene>
    <name evidence="4" type="ORF">G4B88_004548</name>
</gene>
<protein>
    <recommendedName>
        <fullName evidence="6">Peptidase S8/S53 domain-containing protein</fullName>
    </recommendedName>
</protein>
<comment type="subcellular location">
    <subcellularLocation>
        <location evidence="1">Secreted</location>
    </subcellularLocation>
</comment>
<reference evidence="4 5" key="1">
    <citation type="journal article" date="2020" name="bioRxiv">
        <title>Sequence and annotation of 42 cannabis genomes reveals extensive copy number variation in cannabinoid synthesis and pathogen resistance genes.</title>
        <authorList>
            <person name="Mckernan K.J."/>
            <person name="Helbert Y."/>
            <person name="Kane L.T."/>
            <person name="Ebling H."/>
            <person name="Zhang L."/>
            <person name="Liu B."/>
            <person name="Eaton Z."/>
            <person name="Mclaughlin S."/>
            <person name="Kingan S."/>
            <person name="Baybayan P."/>
            <person name="Concepcion G."/>
            <person name="Jordan M."/>
            <person name="Riva A."/>
            <person name="Barbazuk W."/>
            <person name="Harkins T."/>
        </authorList>
    </citation>
    <scope>NUCLEOTIDE SEQUENCE [LARGE SCALE GENOMIC DNA]</scope>
    <source>
        <strain evidence="5">cv. Jamaican Lion 4</strain>
        <tissue evidence="4">Leaf</tissue>
    </source>
</reference>
<organism evidence="4 5">
    <name type="scientific">Cannabis sativa</name>
    <name type="common">Hemp</name>
    <name type="synonym">Marijuana</name>
    <dbReference type="NCBI Taxonomy" id="3483"/>
    <lineage>
        <taxon>Eukaryota</taxon>
        <taxon>Viridiplantae</taxon>
        <taxon>Streptophyta</taxon>
        <taxon>Embryophyta</taxon>
        <taxon>Tracheophyta</taxon>
        <taxon>Spermatophyta</taxon>
        <taxon>Magnoliopsida</taxon>
        <taxon>eudicotyledons</taxon>
        <taxon>Gunneridae</taxon>
        <taxon>Pentapetalae</taxon>
        <taxon>rosids</taxon>
        <taxon>fabids</taxon>
        <taxon>Rosales</taxon>
        <taxon>Cannabaceae</taxon>
        <taxon>Cannabis</taxon>
    </lineage>
</organism>
<accession>A0A7J6DP54</accession>
<proteinExistence type="inferred from homology"/>
<dbReference type="GO" id="GO:0006508">
    <property type="term" value="P:proteolysis"/>
    <property type="evidence" value="ECO:0007669"/>
    <property type="project" value="InterPro"/>
</dbReference>
<keyword evidence="5" id="KW-1185">Reference proteome</keyword>
<keyword evidence="3" id="KW-0732">Signal</keyword>
<comment type="similarity">
    <text evidence="2">Belongs to the peptidase S8 family.</text>
</comment>
<name>A0A7J6DP54_CANSA</name>
<dbReference type="SUPFAM" id="SSF52743">
    <property type="entry name" value="Subtilisin-like"/>
    <property type="match status" value="1"/>
</dbReference>
<sequence>MDQAIFDGVHIIYLSVGANGHSSSYYLDSITVGAFEASQLGVLLSCFPGNSGPNPSTATNIAPWILTVGASTIDREFPADVVLGDGRILIGVSLYAREPLAADAKLLLIYAGDAGNRYCHSGSLIASKVAGKIVVCDSGGNARVEKR</sequence>
<dbReference type="PANTHER" id="PTHR10795">
    <property type="entry name" value="PROPROTEIN CONVERTASE SUBTILISIN/KEXIN"/>
    <property type="match status" value="1"/>
</dbReference>
<evidence type="ECO:0000313" key="4">
    <source>
        <dbReference type="EMBL" id="KAF4347863.1"/>
    </source>
</evidence>
<comment type="caution">
    <text evidence="4">The sequence shown here is derived from an EMBL/GenBank/DDBJ whole genome shotgun (WGS) entry which is preliminary data.</text>
</comment>
<dbReference type="InterPro" id="IPR045051">
    <property type="entry name" value="SBT"/>
</dbReference>
<evidence type="ECO:0008006" key="6">
    <source>
        <dbReference type="Google" id="ProtNLM"/>
    </source>
</evidence>
<dbReference type="Gene3D" id="3.50.30.30">
    <property type="match status" value="1"/>
</dbReference>
<dbReference type="EMBL" id="JAATIQ010000758">
    <property type="protein sequence ID" value="KAF4347863.1"/>
    <property type="molecule type" value="Genomic_DNA"/>
</dbReference>
<dbReference type="GO" id="GO:0005576">
    <property type="term" value="C:extracellular region"/>
    <property type="evidence" value="ECO:0007669"/>
    <property type="project" value="UniProtKB-SubCell"/>
</dbReference>
<dbReference type="Gene3D" id="3.40.50.200">
    <property type="entry name" value="Peptidase S8/S53 domain"/>
    <property type="match status" value="1"/>
</dbReference>
<dbReference type="GO" id="GO:0004252">
    <property type="term" value="F:serine-type endopeptidase activity"/>
    <property type="evidence" value="ECO:0007669"/>
    <property type="project" value="InterPro"/>
</dbReference>
<dbReference type="Proteomes" id="UP000583929">
    <property type="component" value="Unassembled WGS sequence"/>
</dbReference>
<dbReference type="CDD" id="cd02120">
    <property type="entry name" value="PA_subtilisin_like"/>
    <property type="match status" value="1"/>
</dbReference>